<evidence type="ECO:0000256" key="1">
    <source>
        <dbReference type="ARBA" id="ARBA00004370"/>
    </source>
</evidence>
<organism evidence="6 7">
    <name type="scientific">Sphaeramia orbicularis</name>
    <name type="common">orbiculate cardinalfish</name>
    <dbReference type="NCBI Taxonomy" id="375764"/>
    <lineage>
        <taxon>Eukaryota</taxon>
        <taxon>Metazoa</taxon>
        <taxon>Chordata</taxon>
        <taxon>Craniata</taxon>
        <taxon>Vertebrata</taxon>
        <taxon>Euteleostomi</taxon>
        <taxon>Actinopterygii</taxon>
        <taxon>Neopterygii</taxon>
        <taxon>Teleostei</taxon>
        <taxon>Neoteleostei</taxon>
        <taxon>Acanthomorphata</taxon>
        <taxon>Gobiaria</taxon>
        <taxon>Kurtiformes</taxon>
        <taxon>Apogonoidei</taxon>
        <taxon>Apogonidae</taxon>
        <taxon>Apogoninae</taxon>
        <taxon>Sphaeramia</taxon>
    </lineage>
</organism>
<proteinExistence type="predicted"/>
<evidence type="ECO:0000313" key="7">
    <source>
        <dbReference type="Proteomes" id="UP000472271"/>
    </source>
</evidence>
<dbReference type="GO" id="GO:0005886">
    <property type="term" value="C:plasma membrane"/>
    <property type="evidence" value="ECO:0007669"/>
    <property type="project" value="TreeGrafter"/>
</dbReference>
<evidence type="ECO:0000256" key="2">
    <source>
        <dbReference type="ARBA" id="ARBA00022692"/>
    </source>
</evidence>
<dbReference type="InParanoid" id="A0A673B2Q7"/>
<dbReference type="PANTHER" id="PTHR11860">
    <property type="entry name" value="POLYMERIC-IMMUNOGLOBULIN RECEPTOR"/>
    <property type="match status" value="1"/>
</dbReference>
<dbReference type="AlphaFoldDB" id="A0A673B2Q7"/>
<protein>
    <recommendedName>
        <fullName evidence="5">Immunoglobulin domain-containing protein</fullName>
    </recommendedName>
</protein>
<evidence type="ECO:0000256" key="3">
    <source>
        <dbReference type="ARBA" id="ARBA00023136"/>
    </source>
</evidence>
<dbReference type="InterPro" id="IPR050671">
    <property type="entry name" value="CD300_family_receptors"/>
</dbReference>
<dbReference type="Ensembl" id="ENSSORT00005036584.1">
    <property type="protein sequence ID" value="ENSSORP00005035634.1"/>
    <property type="gene ID" value="ENSSORG00005016823.1"/>
</dbReference>
<keyword evidence="4" id="KW-0732">Signal</keyword>
<dbReference type="PANTHER" id="PTHR11860:SF118">
    <property type="entry name" value="CMRF35-LIKE MOLECULE 3-RELATED"/>
    <property type="match status" value="1"/>
</dbReference>
<accession>A0A673B2Q7</accession>
<dbReference type="Gene3D" id="2.60.40.10">
    <property type="entry name" value="Immunoglobulins"/>
    <property type="match status" value="2"/>
</dbReference>
<keyword evidence="2" id="KW-0812">Transmembrane</keyword>
<dbReference type="InterPro" id="IPR036179">
    <property type="entry name" value="Ig-like_dom_sf"/>
</dbReference>
<dbReference type="InterPro" id="IPR013783">
    <property type="entry name" value="Ig-like_fold"/>
</dbReference>
<reference evidence="6" key="3">
    <citation type="submission" date="2025-09" db="UniProtKB">
        <authorList>
            <consortium name="Ensembl"/>
        </authorList>
    </citation>
    <scope>IDENTIFICATION</scope>
</reference>
<feature type="domain" description="Immunoglobulin" evidence="5">
    <location>
        <begin position="123"/>
        <end position="222"/>
    </location>
</feature>
<name>A0A673B2Q7_9TELE</name>
<keyword evidence="7" id="KW-1185">Reference proteome</keyword>
<dbReference type="InterPro" id="IPR003599">
    <property type="entry name" value="Ig_sub"/>
</dbReference>
<feature type="signal peptide" evidence="4">
    <location>
        <begin position="1"/>
        <end position="27"/>
    </location>
</feature>
<dbReference type="GO" id="GO:0004888">
    <property type="term" value="F:transmembrane signaling receptor activity"/>
    <property type="evidence" value="ECO:0007669"/>
    <property type="project" value="TreeGrafter"/>
</dbReference>
<dbReference type="SMART" id="SM00409">
    <property type="entry name" value="IG"/>
    <property type="match status" value="2"/>
</dbReference>
<dbReference type="Pfam" id="PF07686">
    <property type="entry name" value="V-set"/>
    <property type="match status" value="1"/>
</dbReference>
<evidence type="ECO:0000259" key="5">
    <source>
        <dbReference type="SMART" id="SM00409"/>
    </source>
</evidence>
<sequence length="315" mass="35538">MKLINLLFSHHAILAATWASASTRINAEGPEGGEVSFKCSHSVASPYTKYLCKDPCKANEDKLVSVKSGGSKMEGRIVLEDSGDGAFTVTFTKLQLSDTGKYWCAVARPGFDTYIEIHLSVKEGNVEGQSFDFICKYPAEMRSNAKYFCVEDGQMCSTVLIKTDKHNNWTRDGRFSLYDNITGAFFLVRVDKLMLQDSRKYWCGVDVDSHPDHISIIQLNVSQGLSLHLITVSVSQFLYYEILVFVNFYFPWSGYVQSAQLGFTRLTINTEQTITQTMNYERAAASETDHNEHLKDKLPQCFSFSFTVCHVFYGL</sequence>
<dbReference type="SUPFAM" id="SSF48726">
    <property type="entry name" value="Immunoglobulin"/>
    <property type="match status" value="2"/>
</dbReference>
<feature type="domain" description="Immunoglobulin" evidence="5">
    <location>
        <begin position="24"/>
        <end position="122"/>
    </location>
</feature>
<keyword evidence="3" id="KW-0472">Membrane</keyword>
<dbReference type="InterPro" id="IPR013106">
    <property type="entry name" value="Ig_V-set"/>
</dbReference>
<feature type="chain" id="PRO_5025482254" description="Immunoglobulin domain-containing protein" evidence="4">
    <location>
        <begin position="28"/>
        <end position="315"/>
    </location>
</feature>
<reference evidence="6" key="1">
    <citation type="submission" date="2019-06" db="EMBL/GenBank/DDBJ databases">
        <authorList>
            <consortium name="Wellcome Sanger Institute Data Sharing"/>
        </authorList>
    </citation>
    <scope>NUCLEOTIDE SEQUENCE [LARGE SCALE GENOMIC DNA]</scope>
</reference>
<evidence type="ECO:0000256" key="4">
    <source>
        <dbReference type="SAM" id="SignalP"/>
    </source>
</evidence>
<reference evidence="6" key="2">
    <citation type="submission" date="2025-08" db="UniProtKB">
        <authorList>
            <consortium name="Ensembl"/>
        </authorList>
    </citation>
    <scope>IDENTIFICATION</scope>
</reference>
<evidence type="ECO:0000313" key="6">
    <source>
        <dbReference type="Ensembl" id="ENSSORP00005035634.1"/>
    </source>
</evidence>
<dbReference type="Proteomes" id="UP000472271">
    <property type="component" value="Chromosome 1"/>
</dbReference>
<comment type="subcellular location">
    <subcellularLocation>
        <location evidence="1">Membrane</location>
    </subcellularLocation>
</comment>